<evidence type="ECO:0000313" key="1">
    <source>
        <dbReference type="EMBL" id="MDR6782595.1"/>
    </source>
</evidence>
<accession>A0ACC6KTX7</accession>
<proteinExistence type="predicted"/>
<reference evidence="1" key="1">
    <citation type="submission" date="2023-07" db="EMBL/GenBank/DDBJ databases">
        <title>Sorghum-associated microbial communities from plants grown in Nebraska, USA.</title>
        <authorList>
            <person name="Schachtman D."/>
        </authorList>
    </citation>
    <scope>NUCLEOTIDE SEQUENCE</scope>
    <source>
        <strain evidence="1">2697</strain>
    </source>
</reference>
<sequence length="375" mass="42012">MEYNEEYIQGLLFEKVAGTISDEDNLIAEQAIAHDIRAREFWETLLVKMKGTRGNSFLSGIDPDAAWNNTQPRFNEIQDSFFKRNRWLLSSAAAILLLALPFIWYFTSTKGTAAADQEQISRQVHLKTENGAAVDLSSDRVVTLGHARFNASQKELTYAAGEVVRKEWATLVVPAAKDYSVNLSDGTKVWLNAASSLRFPVQFGKEQAREVYLSGEAYFEVTKNLKQEFIVHTNSADIHVHGTSFNVNAYDGNRFATALIEGSVSATTKNQNLRLKPGQEVILEAQNLQVRPFDAQEVLSWRKGTYFFHKQPLSEIAAVLSRWFDVKIAWQTPGIAEQAFTGEIDKKLSIEVVLANLQLSSGIKAELKNGTLTFR</sequence>
<organism evidence="1 2">
    <name type="scientific">Pedobacter africanus</name>
    <dbReference type="NCBI Taxonomy" id="151894"/>
    <lineage>
        <taxon>Bacteria</taxon>
        <taxon>Pseudomonadati</taxon>
        <taxon>Bacteroidota</taxon>
        <taxon>Sphingobacteriia</taxon>
        <taxon>Sphingobacteriales</taxon>
        <taxon>Sphingobacteriaceae</taxon>
        <taxon>Pedobacter</taxon>
    </lineage>
</organism>
<dbReference type="EMBL" id="JAVDTF010000001">
    <property type="protein sequence ID" value="MDR6782595.1"/>
    <property type="molecule type" value="Genomic_DNA"/>
</dbReference>
<comment type="caution">
    <text evidence="1">The sequence shown here is derived from an EMBL/GenBank/DDBJ whole genome shotgun (WGS) entry which is preliminary data.</text>
</comment>
<dbReference type="Proteomes" id="UP001246858">
    <property type="component" value="Unassembled WGS sequence"/>
</dbReference>
<name>A0ACC6KTX7_9SPHI</name>
<gene>
    <name evidence="1" type="ORF">J2X78_001147</name>
</gene>
<protein>
    <submittedName>
        <fullName evidence="1">Ferric-dicitrate binding protein FerR (Iron transport regulator)</fullName>
    </submittedName>
</protein>
<keyword evidence="2" id="KW-1185">Reference proteome</keyword>
<evidence type="ECO:0000313" key="2">
    <source>
        <dbReference type="Proteomes" id="UP001246858"/>
    </source>
</evidence>